<dbReference type="Proteomes" id="UP000309601">
    <property type="component" value="Unassembled WGS sequence"/>
</dbReference>
<dbReference type="SUPFAM" id="SSF52343">
    <property type="entry name" value="Ferredoxin reductase-like, C-terminal NADP-linked domain"/>
    <property type="match status" value="1"/>
</dbReference>
<keyword evidence="9" id="KW-0560">Oxidoreductase</keyword>
<comment type="caution">
    <text evidence="15">The sequence shown here is derived from an EMBL/GenBank/DDBJ whole genome shotgun (WGS) entry which is preliminary data.</text>
</comment>
<keyword evidence="11 13" id="KW-0472">Membrane</keyword>
<feature type="transmembrane region" description="Helical" evidence="13">
    <location>
        <begin position="221"/>
        <end position="239"/>
    </location>
</feature>
<accession>A0A4T0NU02</accession>
<dbReference type="Pfam" id="PF08022">
    <property type="entry name" value="FAD_binding_8"/>
    <property type="match status" value="1"/>
</dbReference>
<evidence type="ECO:0000256" key="6">
    <source>
        <dbReference type="ARBA" id="ARBA00022692"/>
    </source>
</evidence>
<dbReference type="EMBL" id="SPRC01000009">
    <property type="protein sequence ID" value="TIB81216.1"/>
    <property type="molecule type" value="Genomic_DNA"/>
</dbReference>
<dbReference type="SFLD" id="SFLDG01168">
    <property type="entry name" value="Ferric_reductase_subgroup_(FRE"/>
    <property type="match status" value="1"/>
</dbReference>
<comment type="catalytic activity">
    <reaction evidence="12">
        <text>2 a Fe(II)-siderophore + NADP(+) + H(+) = 2 a Fe(III)-siderophore + NADPH</text>
        <dbReference type="Rhea" id="RHEA:28795"/>
        <dbReference type="Rhea" id="RHEA-COMP:11342"/>
        <dbReference type="Rhea" id="RHEA-COMP:11344"/>
        <dbReference type="ChEBI" id="CHEBI:15378"/>
        <dbReference type="ChEBI" id="CHEBI:29033"/>
        <dbReference type="ChEBI" id="CHEBI:29034"/>
        <dbReference type="ChEBI" id="CHEBI:57783"/>
        <dbReference type="ChEBI" id="CHEBI:58349"/>
        <dbReference type="EC" id="1.16.1.9"/>
    </reaction>
</comment>
<evidence type="ECO:0000313" key="15">
    <source>
        <dbReference type="EMBL" id="TIB81216.1"/>
    </source>
</evidence>
<evidence type="ECO:0000256" key="10">
    <source>
        <dbReference type="ARBA" id="ARBA00023065"/>
    </source>
</evidence>
<keyword evidence="8 13" id="KW-1133">Transmembrane helix</keyword>
<evidence type="ECO:0000256" key="7">
    <source>
        <dbReference type="ARBA" id="ARBA00022982"/>
    </source>
</evidence>
<dbReference type="PANTHER" id="PTHR32361:SF23">
    <property type="entry name" value="FERRIC-CHELATE REDUCTASE"/>
    <property type="match status" value="1"/>
</dbReference>
<dbReference type="EMBL" id="SPRW01000006">
    <property type="protein sequence ID" value="TIC69356.1"/>
    <property type="molecule type" value="Genomic_DNA"/>
</dbReference>
<dbReference type="InterPro" id="IPR013121">
    <property type="entry name" value="Fe_red_NAD-bd_6"/>
</dbReference>
<gene>
    <name evidence="17" type="ORF">E3Q01_00265</name>
    <name evidence="16" type="ORF">E3Q02_00888</name>
    <name evidence="15" type="ORF">E3Q22_01260</name>
</gene>
<dbReference type="GO" id="GO:0005886">
    <property type="term" value="C:plasma membrane"/>
    <property type="evidence" value="ECO:0007669"/>
    <property type="project" value="UniProtKB-SubCell"/>
</dbReference>
<evidence type="ECO:0000313" key="19">
    <source>
        <dbReference type="Proteomes" id="UP000310685"/>
    </source>
</evidence>
<dbReference type="Proteomes" id="UP000310685">
    <property type="component" value="Unassembled WGS sequence"/>
</dbReference>
<organism evidence="15 19">
    <name type="scientific">Wallemia mellicola</name>
    <dbReference type="NCBI Taxonomy" id="1708541"/>
    <lineage>
        <taxon>Eukaryota</taxon>
        <taxon>Fungi</taxon>
        <taxon>Dikarya</taxon>
        <taxon>Basidiomycota</taxon>
        <taxon>Wallemiomycotina</taxon>
        <taxon>Wallemiomycetes</taxon>
        <taxon>Wallemiales</taxon>
        <taxon>Wallemiaceae</taxon>
        <taxon>Wallemia</taxon>
    </lineage>
</organism>
<dbReference type="GO" id="GO:0006879">
    <property type="term" value="P:intracellular iron ion homeostasis"/>
    <property type="evidence" value="ECO:0007669"/>
    <property type="project" value="TreeGrafter"/>
</dbReference>
<feature type="domain" description="FAD-binding FR-type" evidence="14">
    <location>
        <begin position="303"/>
        <end position="406"/>
    </location>
</feature>
<proteinExistence type="inferred from homology"/>
<evidence type="ECO:0000256" key="11">
    <source>
        <dbReference type="ARBA" id="ARBA00023136"/>
    </source>
</evidence>
<evidence type="ECO:0000256" key="13">
    <source>
        <dbReference type="SAM" id="Phobius"/>
    </source>
</evidence>
<keyword evidence="6 13" id="KW-0812">Transmembrane</keyword>
<dbReference type="InterPro" id="IPR017938">
    <property type="entry name" value="Riboflavin_synthase-like_b-brl"/>
</dbReference>
<feature type="transmembrane region" description="Helical" evidence="13">
    <location>
        <begin position="138"/>
        <end position="156"/>
    </location>
</feature>
<dbReference type="Gene3D" id="3.40.50.80">
    <property type="entry name" value="Nucleotide-binding domain of ferredoxin-NADP reductase (FNR) module"/>
    <property type="match status" value="1"/>
</dbReference>
<protein>
    <recommendedName>
        <fullName evidence="3">ferric-chelate reductase (NADPH)</fullName>
        <ecNumber evidence="3">1.16.1.9</ecNumber>
    </recommendedName>
</protein>
<evidence type="ECO:0000313" key="20">
    <source>
        <dbReference type="Proteomes" id="UP000310708"/>
    </source>
</evidence>
<dbReference type="PROSITE" id="PS51384">
    <property type="entry name" value="FAD_FR"/>
    <property type="match status" value="1"/>
</dbReference>
<dbReference type="GO" id="GO:0006826">
    <property type="term" value="P:iron ion transport"/>
    <property type="evidence" value="ECO:0007669"/>
    <property type="project" value="TreeGrafter"/>
</dbReference>
<dbReference type="PANTHER" id="PTHR32361">
    <property type="entry name" value="FERRIC/CUPRIC REDUCTASE TRANSMEMBRANE COMPONENT"/>
    <property type="match status" value="1"/>
</dbReference>
<evidence type="ECO:0000313" key="17">
    <source>
        <dbReference type="EMBL" id="TIC69763.1"/>
    </source>
</evidence>
<dbReference type="InterPro" id="IPR013130">
    <property type="entry name" value="Fe3_Rdtase_TM_dom"/>
</dbReference>
<keyword evidence="7" id="KW-0249">Electron transport</keyword>
<dbReference type="SUPFAM" id="SSF63380">
    <property type="entry name" value="Riboflavin synthase domain-like"/>
    <property type="match status" value="1"/>
</dbReference>
<dbReference type="AlphaFoldDB" id="A0A4T0NU02"/>
<feature type="transmembrane region" description="Helical" evidence="13">
    <location>
        <begin position="251"/>
        <end position="269"/>
    </location>
</feature>
<dbReference type="InterPro" id="IPR013112">
    <property type="entry name" value="FAD-bd_8"/>
</dbReference>
<dbReference type="OMA" id="PWLDQPV"/>
<dbReference type="GO" id="GO:0015677">
    <property type="term" value="P:copper ion import"/>
    <property type="evidence" value="ECO:0007669"/>
    <property type="project" value="TreeGrafter"/>
</dbReference>
<dbReference type="Pfam" id="PF08030">
    <property type="entry name" value="NAD_binding_6"/>
    <property type="match status" value="1"/>
</dbReference>
<dbReference type="InterPro" id="IPR039261">
    <property type="entry name" value="FNR_nucleotide-bd"/>
</dbReference>
<evidence type="ECO:0000256" key="4">
    <source>
        <dbReference type="ARBA" id="ARBA00022448"/>
    </source>
</evidence>
<feature type="transmembrane region" description="Helical" evidence="13">
    <location>
        <begin position="34"/>
        <end position="53"/>
    </location>
</feature>
<keyword evidence="4" id="KW-0813">Transport</keyword>
<comment type="similarity">
    <text evidence="2">Belongs to the ferric reductase (FRE) family.</text>
</comment>
<dbReference type="SFLD" id="SFLDS00052">
    <property type="entry name" value="Ferric_Reductase_Domain"/>
    <property type="match status" value="1"/>
</dbReference>
<evidence type="ECO:0000313" key="18">
    <source>
        <dbReference type="Proteomes" id="UP000309601"/>
    </source>
</evidence>
<feature type="transmembrane region" description="Helical" evidence="13">
    <location>
        <begin position="176"/>
        <end position="194"/>
    </location>
</feature>
<keyword evidence="5" id="KW-1003">Cell membrane</keyword>
<evidence type="ECO:0000256" key="1">
    <source>
        <dbReference type="ARBA" id="ARBA00004651"/>
    </source>
</evidence>
<dbReference type="CDD" id="cd06186">
    <property type="entry name" value="NOX_Duox_like_FAD_NADP"/>
    <property type="match status" value="1"/>
</dbReference>
<dbReference type="EMBL" id="SPRX01000002">
    <property type="protein sequence ID" value="TIC69763.1"/>
    <property type="molecule type" value="Genomic_DNA"/>
</dbReference>
<evidence type="ECO:0000256" key="9">
    <source>
        <dbReference type="ARBA" id="ARBA00023002"/>
    </source>
</evidence>
<evidence type="ECO:0000256" key="5">
    <source>
        <dbReference type="ARBA" id="ARBA00022475"/>
    </source>
</evidence>
<keyword evidence="10" id="KW-0406">Ion transport</keyword>
<evidence type="ECO:0000256" key="12">
    <source>
        <dbReference type="ARBA" id="ARBA00048483"/>
    </source>
</evidence>
<dbReference type="InterPro" id="IPR051410">
    <property type="entry name" value="Ferric/Cupric_Reductase"/>
</dbReference>
<evidence type="ECO:0000256" key="8">
    <source>
        <dbReference type="ARBA" id="ARBA00022989"/>
    </source>
</evidence>
<name>A0A4T0NU02_9BASI</name>
<evidence type="ECO:0000256" key="3">
    <source>
        <dbReference type="ARBA" id="ARBA00012668"/>
    </source>
</evidence>
<dbReference type="Gene3D" id="2.40.30.10">
    <property type="entry name" value="Translation factors"/>
    <property type="match status" value="1"/>
</dbReference>
<evidence type="ECO:0000259" key="14">
    <source>
        <dbReference type="PROSITE" id="PS51384"/>
    </source>
</evidence>
<dbReference type="GO" id="GO:0052851">
    <property type="term" value="F:ferric-chelate reductase (NADPH) activity"/>
    <property type="evidence" value="ECO:0007669"/>
    <property type="project" value="UniProtKB-EC"/>
</dbReference>
<sequence>MAINKRGEVCIVNYCCTGWKCNNKDLSHQDAAPIYGLVIGLALLGLILSVIALQQTKFYLAKHPQKKKQLPSFIRKISALSRASKYHSFKIRNWYLPHTIALIGIFVLFLWLTVWAFATLPYYSHDFETEKPPLATRAGSLAVALIPFIFTLGSRVNPISLATGISHEKLQTYHQYGSRILLFISLVHGIPMLLQPYYEGYKTGGYAAGRTRLQEAWESNAHFESGTVLIVFLVWINVSSMRVFRRISYEFFVFQHVITTVAFLANLFPHVNVTYMDAWNYLFAAVALVLYSWFGRLAITIYSNKLSTSHAQLENLTEGMTRLSIKTKIKWKPGQHIYIRFPFLKPLQSHPFTITSIPSTDSEHSVIQLLARAKNGMTKVLHDRAQEGNTYLPCFIDGAYGGSIPLDGYTNVLLLSGGTGITCNMPLLLDLIQKMEAGKSACQHIDFIWSIRSKKSLEWFDATFRSLSRLASYQNVRVRVFLTGDKSAPPTSSSIATSISSDSSSSITEKKLYEIITSRPDLEGLLNESARQSAGTSLGLSVCGPKLFNWKVMNKVADIELGIAMEDSCLPTTLYAHSENFAS</sequence>
<comment type="subcellular location">
    <subcellularLocation>
        <location evidence="1">Cell membrane</location>
        <topology evidence="1">Multi-pass membrane protein</topology>
    </subcellularLocation>
</comment>
<feature type="transmembrane region" description="Helical" evidence="13">
    <location>
        <begin position="94"/>
        <end position="118"/>
    </location>
</feature>
<evidence type="ECO:0000313" key="16">
    <source>
        <dbReference type="EMBL" id="TIC69356.1"/>
    </source>
</evidence>
<evidence type="ECO:0000256" key="2">
    <source>
        <dbReference type="ARBA" id="ARBA00006278"/>
    </source>
</evidence>
<dbReference type="EC" id="1.16.1.9" evidence="3"/>
<dbReference type="Pfam" id="PF01794">
    <property type="entry name" value="Ferric_reduct"/>
    <property type="match status" value="1"/>
</dbReference>
<feature type="transmembrane region" description="Helical" evidence="13">
    <location>
        <begin position="281"/>
        <end position="299"/>
    </location>
</feature>
<dbReference type="InterPro" id="IPR017927">
    <property type="entry name" value="FAD-bd_FR_type"/>
</dbReference>
<dbReference type="Proteomes" id="UP000310708">
    <property type="component" value="Unassembled WGS sequence"/>
</dbReference>
<reference evidence="18 19" key="1">
    <citation type="submission" date="2019-03" db="EMBL/GenBank/DDBJ databases">
        <title>Sequencing 25 genomes of Wallemia mellicola.</title>
        <authorList>
            <person name="Gostincar C."/>
        </authorList>
    </citation>
    <scope>NUCLEOTIDE SEQUENCE [LARGE SCALE GENOMIC DNA]</scope>
    <source>
        <strain evidence="16 18">EXF-1274</strain>
        <strain evidence="15 19">EXF-6152</strain>
        <strain evidence="17 20">EXF-757</strain>
    </source>
</reference>